<feature type="region of interest" description="Disordered" evidence="6">
    <location>
        <begin position="296"/>
        <end position="319"/>
    </location>
</feature>
<evidence type="ECO:0000256" key="6">
    <source>
        <dbReference type="SAM" id="MobiDB-lite"/>
    </source>
</evidence>
<accession>A0A8K1C2J4</accession>
<feature type="region of interest" description="Disordered" evidence="6">
    <location>
        <begin position="84"/>
        <end position="105"/>
    </location>
</feature>
<evidence type="ECO:0000256" key="2">
    <source>
        <dbReference type="ARBA" id="ARBA00022737"/>
    </source>
</evidence>
<dbReference type="SMART" id="SM00355">
    <property type="entry name" value="ZnF_C2H2"/>
    <property type="match status" value="2"/>
</dbReference>
<organism evidence="8 9">
    <name type="scientific">Pythium oligandrum</name>
    <name type="common">Mycoparasitic fungus</name>
    <dbReference type="NCBI Taxonomy" id="41045"/>
    <lineage>
        <taxon>Eukaryota</taxon>
        <taxon>Sar</taxon>
        <taxon>Stramenopiles</taxon>
        <taxon>Oomycota</taxon>
        <taxon>Peronosporomycetes</taxon>
        <taxon>Pythiales</taxon>
        <taxon>Pythiaceae</taxon>
        <taxon>Pythium</taxon>
    </lineage>
</organism>
<comment type="caution">
    <text evidence="8">The sequence shown here is derived from an EMBL/GenBank/DDBJ whole genome shotgun (WGS) entry which is preliminary data.</text>
</comment>
<feature type="region of interest" description="Disordered" evidence="6">
    <location>
        <begin position="248"/>
        <end position="271"/>
    </location>
</feature>
<keyword evidence="1" id="KW-0479">Metal-binding</keyword>
<evidence type="ECO:0000256" key="5">
    <source>
        <dbReference type="PROSITE-ProRule" id="PRU00449"/>
    </source>
</evidence>
<feature type="compositionally biased region" description="Polar residues" evidence="6">
    <location>
        <begin position="89"/>
        <end position="102"/>
    </location>
</feature>
<keyword evidence="4" id="KW-0862">Zinc</keyword>
<evidence type="ECO:0000256" key="4">
    <source>
        <dbReference type="ARBA" id="ARBA00022833"/>
    </source>
</evidence>
<dbReference type="EMBL" id="SPLM01000148">
    <property type="protein sequence ID" value="TMW55299.1"/>
    <property type="molecule type" value="Genomic_DNA"/>
</dbReference>
<dbReference type="InterPro" id="IPR057357">
    <property type="entry name" value="Znf-C2H2_ZFAND2A/B"/>
</dbReference>
<dbReference type="OrthoDB" id="431929at2759"/>
<dbReference type="Pfam" id="PF25403">
    <property type="entry name" value="zf-C2H2_ZFAND2"/>
    <property type="match status" value="1"/>
</dbReference>
<reference evidence="8" key="1">
    <citation type="submission" date="2019-03" db="EMBL/GenBank/DDBJ databases">
        <title>Long read genome sequence of the mycoparasitic Pythium oligandrum ATCC 38472 isolated from sugarbeet rhizosphere.</title>
        <authorList>
            <person name="Gaulin E."/>
        </authorList>
    </citation>
    <scope>NUCLEOTIDE SEQUENCE</scope>
    <source>
        <strain evidence="8">ATCC 38472_TT</strain>
    </source>
</reference>
<dbReference type="InterPro" id="IPR013087">
    <property type="entry name" value="Znf_C2H2_type"/>
</dbReference>
<dbReference type="PANTHER" id="PTHR14677:SF20">
    <property type="entry name" value="ZINC FINGER AN1-TYPE CONTAINING 2A-RELATED"/>
    <property type="match status" value="1"/>
</dbReference>
<gene>
    <name evidence="8" type="ORF">Poli38472_013190</name>
</gene>
<dbReference type="AlphaFoldDB" id="A0A8K1C2J4"/>
<name>A0A8K1C2J4_PYTOL</name>
<dbReference type="InterPro" id="IPR000058">
    <property type="entry name" value="Znf_AN1"/>
</dbReference>
<evidence type="ECO:0000256" key="1">
    <source>
        <dbReference type="ARBA" id="ARBA00022723"/>
    </source>
</evidence>
<dbReference type="PANTHER" id="PTHR14677">
    <property type="entry name" value="ARSENITE INDUCUBLE RNA ASSOCIATED PROTEIN AIP-1-RELATED"/>
    <property type="match status" value="1"/>
</dbReference>
<dbReference type="GO" id="GO:0005737">
    <property type="term" value="C:cytoplasm"/>
    <property type="evidence" value="ECO:0007669"/>
    <property type="project" value="TreeGrafter"/>
</dbReference>
<dbReference type="Proteomes" id="UP000794436">
    <property type="component" value="Unassembled WGS sequence"/>
</dbReference>
<dbReference type="Gene3D" id="3.30.160.60">
    <property type="entry name" value="Classic Zinc Finger"/>
    <property type="match status" value="1"/>
</dbReference>
<dbReference type="Gene3D" id="4.10.1110.10">
    <property type="entry name" value="AN1-like Zinc finger"/>
    <property type="match status" value="2"/>
</dbReference>
<sequence length="319" mass="34642">MDIGAHCYMAECRQQDFLPFKCDCCERVFCLDHRSYDAHTCPCAGSRDRRVVECPLCKQMIRWTTEQDVNGVWEEHVHSGKCVPDSKATKTSVGPNGEIQTQPKKKKPRCGAERCREVLLTSNQFHCQKCGLDVCLKHRYETDHDCDGVRQRQRQQRASVFGFGARSSTTSAPAARKAPTAASIQQNARAAASNVVSGTKSAVNTLVQKGKAVAASTVTTSSEECPICQQKFSYVSQLIAHVNRTHPEIDTRSTGSARPPQAATSSSTAGGREVCPQCRAVFTDVTALISHVESTHSSTAVAAGGANRSGNADEKCLMM</sequence>
<dbReference type="PROSITE" id="PS51039">
    <property type="entry name" value="ZF_AN1"/>
    <property type="match status" value="2"/>
</dbReference>
<dbReference type="PROSITE" id="PS00028">
    <property type="entry name" value="ZINC_FINGER_C2H2_1"/>
    <property type="match status" value="2"/>
</dbReference>
<protein>
    <recommendedName>
        <fullName evidence="7">AN1-type domain-containing protein</fullName>
    </recommendedName>
</protein>
<keyword evidence="2" id="KW-0677">Repeat</keyword>
<keyword evidence="3 5" id="KW-0863">Zinc-finger</keyword>
<dbReference type="Pfam" id="PF01428">
    <property type="entry name" value="zf-AN1"/>
    <property type="match status" value="2"/>
</dbReference>
<proteinExistence type="predicted"/>
<evidence type="ECO:0000313" key="8">
    <source>
        <dbReference type="EMBL" id="TMW55299.1"/>
    </source>
</evidence>
<evidence type="ECO:0000313" key="9">
    <source>
        <dbReference type="Proteomes" id="UP000794436"/>
    </source>
</evidence>
<dbReference type="GO" id="GO:0008270">
    <property type="term" value="F:zinc ion binding"/>
    <property type="evidence" value="ECO:0007669"/>
    <property type="project" value="UniProtKB-KW"/>
</dbReference>
<feature type="compositionally biased region" description="Polar residues" evidence="6">
    <location>
        <begin position="252"/>
        <end position="269"/>
    </location>
</feature>
<dbReference type="SUPFAM" id="SSF118310">
    <property type="entry name" value="AN1-like Zinc finger"/>
    <property type="match status" value="2"/>
</dbReference>
<dbReference type="SMART" id="SM00154">
    <property type="entry name" value="ZnF_AN1"/>
    <property type="match status" value="2"/>
</dbReference>
<feature type="domain" description="AN1-type" evidence="7">
    <location>
        <begin position="1"/>
        <end position="49"/>
    </location>
</feature>
<evidence type="ECO:0000259" key="7">
    <source>
        <dbReference type="PROSITE" id="PS51039"/>
    </source>
</evidence>
<feature type="domain" description="AN1-type" evidence="7">
    <location>
        <begin position="104"/>
        <end position="154"/>
    </location>
</feature>
<keyword evidence="9" id="KW-1185">Reference proteome</keyword>
<dbReference type="InterPro" id="IPR035896">
    <property type="entry name" value="AN1-like_Znf"/>
</dbReference>
<evidence type="ECO:0000256" key="3">
    <source>
        <dbReference type="ARBA" id="ARBA00022771"/>
    </source>
</evidence>